<gene>
    <name evidence="3" type="ORF">ABIE13_004760</name>
</gene>
<dbReference type="InterPro" id="IPR037171">
    <property type="entry name" value="NagB/RpiA_transferase-like"/>
</dbReference>
<dbReference type="SUPFAM" id="SSF100950">
    <property type="entry name" value="NagB/RpiA/CoA transferase-like"/>
    <property type="match status" value="1"/>
</dbReference>
<dbReference type="NCBIfam" id="TIGR02429">
    <property type="entry name" value="pcaI_scoA_fam"/>
    <property type="match status" value="1"/>
</dbReference>
<evidence type="ECO:0000313" key="3">
    <source>
        <dbReference type="EMBL" id="MET4579623.1"/>
    </source>
</evidence>
<evidence type="ECO:0000256" key="2">
    <source>
        <dbReference type="ARBA" id="ARBA00022679"/>
    </source>
</evidence>
<dbReference type="PANTHER" id="PTHR13707">
    <property type="entry name" value="KETOACID-COENZYME A TRANSFERASE"/>
    <property type="match status" value="1"/>
</dbReference>
<reference evidence="3 4" key="1">
    <citation type="submission" date="2024-06" db="EMBL/GenBank/DDBJ databases">
        <title>Sorghum-associated microbial communities from plants grown in Nebraska, USA.</title>
        <authorList>
            <person name="Schachtman D."/>
        </authorList>
    </citation>
    <scope>NUCLEOTIDE SEQUENCE [LARGE SCALE GENOMIC DNA]</scope>
    <source>
        <strain evidence="3 4">2709</strain>
    </source>
</reference>
<dbReference type="EMBL" id="JBEPSH010000010">
    <property type="protein sequence ID" value="MET4579623.1"/>
    <property type="molecule type" value="Genomic_DNA"/>
</dbReference>
<keyword evidence="2 3" id="KW-0808">Transferase</keyword>
<evidence type="ECO:0000256" key="1">
    <source>
        <dbReference type="ARBA" id="ARBA00005612"/>
    </source>
</evidence>
<sequence>MIDKIRSDVDKALSCLKDGSSLMIGGFGECGRPNMLIAAVLDRGVRDLVLVSNNSGTGRVGLAALLLSGRVRKMICSYPRGDLAVELERMVKAGSIELEVMPQGTLSERMRAAGAGIPAFYCPTGFGTTTARGKETREFNGLGCVLETGLTADVALIKAGRADRWGNLTYDRLARNFSPLMCMAARTVIAEVDEVVELGDIDPEHVVTQGILVDAVVRTQPVDARVWERALA</sequence>
<dbReference type="GO" id="GO:0047569">
    <property type="term" value="F:3-oxoadipate CoA-transferase activity"/>
    <property type="evidence" value="ECO:0007669"/>
    <property type="project" value="UniProtKB-EC"/>
</dbReference>
<dbReference type="SMART" id="SM00882">
    <property type="entry name" value="CoA_trans"/>
    <property type="match status" value="1"/>
</dbReference>
<dbReference type="PANTHER" id="PTHR13707:SF60">
    <property type="entry name" value="ACETATE COA-TRANSFERASE SUBUNIT ALPHA"/>
    <property type="match status" value="1"/>
</dbReference>
<comment type="caution">
    <text evidence="3">The sequence shown here is derived from an EMBL/GenBank/DDBJ whole genome shotgun (WGS) entry which is preliminary data.</text>
</comment>
<dbReference type="PROSITE" id="PS01273">
    <property type="entry name" value="COA_TRANSF_1"/>
    <property type="match status" value="1"/>
</dbReference>
<name>A0ABV2QF08_9BURK</name>
<dbReference type="InterPro" id="IPR004163">
    <property type="entry name" value="CoA_transf_BS"/>
</dbReference>
<accession>A0ABV2QF08</accession>
<dbReference type="InterPro" id="IPR012792">
    <property type="entry name" value="3-oxoacid_CoA-transf_A"/>
</dbReference>
<protein>
    <submittedName>
        <fullName evidence="3">3-oxoadipate CoA-transferase alpha subunit</fullName>
        <ecNumber evidence="3">2.8.3.6</ecNumber>
    </submittedName>
</protein>
<comment type="similarity">
    <text evidence="1">Belongs to the 3-oxoacid CoA-transferase subunit A family.</text>
</comment>
<dbReference type="RefSeq" id="WP_354447870.1">
    <property type="nucleotide sequence ID" value="NZ_JBEPSH010000010.1"/>
</dbReference>
<evidence type="ECO:0000313" key="4">
    <source>
        <dbReference type="Proteomes" id="UP001549320"/>
    </source>
</evidence>
<dbReference type="Pfam" id="PF01144">
    <property type="entry name" value="CoA_trans"/>
    <property type="match status" value="1"/>
</dbReference>
<organism evidence="3 4">
    <name type="scientific">Ottowia thiooxydans</name>
    <dbReference type="NCBI Taxonomy" id="219182"/>
    <lineage>
        <taxon>Bacteria</taxon>
        <taxon>Pseudomonadati</taxon>
        <taxon>Pseudomonadota</taxon>
        <taxon>Betaproteobacteria</taxon>
        <taxon>Burkholderiales</taxon>
        <taxon>Comamonadaceae</taxon>
        <taxon>Ottowia</taxon>
    </lineage>
</organism>
<keyword evidence="4" id="KW-1185">Reference proteome</keyword>
<dbReference type="EC" id="2.8.3.6" evidence="3"/>
<dbReference type="InterPro" id="IPR004165">
    <property type="entry name" value="CoA_trans_fam_I"/>
</dbReference>
<proteinExistence type="inferred from homology"/>
<dbReference type="Proteomes" id="UP001549320">
    <property type="component" value="Unassembled WGS sequence"/>
</dbReference>
<dbReference type="Gene3D" id="3.40.1080.10">
    <property type="entry name" value="Glutaconate Coenzyme A-transferase"/>
    <property type="match status" value="1"/>
</dbReference>